<keyword evidence="3" id="KW-1185">Reference proteome</keyword>
<dbReference type="EMBL" id="LSRX01000785">
    <property type="protein sequence ID" value="OLP88978.1"/>
    <property type="molecule type" value="Genomic_DNA"/>
</dbReference>
<evidence type="ECO:0000256" key="1">
    <source>
        <dbReference type="SAM" id="MobiDB-lite"/>
    </source>
</evidence>
<evidence type="ECO:0000313" key="3">
    <source>
        <dbReference type="Proteomes" id="UP000186817"/>
    </source>
</evidence>
<protein>
    <submittedName>
        <fullName evidence="2">Uncharacterized protein</fullName>
    </submittedName>
</protein>
<feature type="compositionally biased region" description="Polar residues" evidence="1">
    <location>
        <begin position="42"/>
        <end position="52"/>
    </location>
</feature>
<dbReference type="Proteomes" id="UP000186817">
    <property type="component" value="Unassembled WGS sequence"/>
</dbReference>
<sequence length="489" mass="51290">MGSISNVCCGASTWCGSGCARGAEVQQGQTKKAVRTPDVAQGKTQPTEQQNPKLRADDSDIVGGGEVRKMRLERALFTGSASPALPATQVVNPGAIFNGPVRRKSGIGKGGVPGRSTEALVDEVSCSLGRCCDDWQHADAPIRTSQFQAEQVAALDPLSSDAGKKAIGYLSLSPSAGPDHAACCQEGSAWAGEGVVPVPVRALATVWATATVVGAQGQRWLCNNVLPSECSGDAIADMAQMPPPSLPFTQHTNSRIYVPLLLHAAGMVSPGTRASWSFLVCRCFNWGLVATPGQGSVSTPFSPCARHSRCHRLRRTSTWGRPPPIGPVPATCCVGGPSILRRRILSAMLRAVAVPEEGHFFPAAIQEGLLTFLLGQHGASILEQAVDALRQPDGLPRACRVLATPVEGRHDDAPPLTFENPAAEAPQEGQATPPLLAFRLLCGPPSVLSTSLPSSARPPSCNVHATSKRSGHAYCMATTELLKYAVKAE</sequence>
<feature type="region of interest" description="Disordered" evidence="1">
    <location>
        <begin position="26"/>
        <end position="61"/>
    </location>
</feature>
<name>A0A1Q9D1D3_SYMMI</name>
<feature type="region of interest" description="Disordered" evidence="1">
    <location>
        <begin position="408"/>
        <end position="428"/>
    </location>
</feature>
<evidence type="ECO:0000313" key="2">
    <source>
        <dbReference type="EMBL" id="OLP88978.1"/>
    </source>
</evidence>
<proteinExistence type="predicted"/>
<organism evidence="2 3">
    <name type="scientific">Symbiodinium microadriaticum</name>
    <name type="common">Dinoflagellate</name>
    <name type="synonym">Zooxanthella microadriatica</name>
    <dbReference type="NCBI Taxonomy" id="2951"/>
    <lineage>
        <taxon>Eukaryota</taxon>
        <taxon>Sar</taxon>
        <taxon>Alveolata</taxon>
        <taxon>Dinophyceae</taxon>
        <taxon>Suessiales</taxon>
        <taxon>Symbiodiniaceae</taxon>
        <taxon>Symbiodinium</taxon>
    </lineage>
</organism>
<comment type="caution">
    <text evidence="2">The sequence shown here is derived from an EMBL/GenBank/DDBJ whole genome shotgun (WGS) entry which is preliminary data.</text>
</comment>
<reference evidence="2 3" key="1">
    <citation type="submission" date="2016-02" db="EMBL/GenBank/DDBJ databases">
        <title>Genome analysis of coral dinoflagellate symbionts highlights evolutionary adaptations to a symbiotic lifestyle.</title>
        <authorList>
            <person name="Aranda M."/>
            <person name="Li Y."/>
            <person name="Liew Y.J."/>
            <person name="Baumgarten S."/>
            <person name="Simakov O."/>
            <person name="Wilson M."/>
            <person name="Piel J."/>
            <person name="Ashoor H."/>
            <person name="Bougouffa S."/>
            <person name="Bajic V.B."/>
            <person name="Ryu T."/>
            <person name="Ravasi T."/>
            <person name="Bayer T."/>
            <person name="Micklem G."/>
            <person name="Kim H."/>
            <person name="Bhak J."/>
            <person name="Lajeunesse T.C."/>
            <person name="Voolstra C.R."/>
        </authorList>
    </citation>
    <scope>NUCLEOTIDE SEQUENCE [LARGE SCALE GENOMIC DNA]</scope>
    <source>
        <strain evidence="2 3">CCMP2467</strain>
    </source>
</reference>
<dbReference type="AlphaFoldDB" id="A0A1Q9D1D3"/>
<gene>
    <name evidence="2" type="ORF">AK812_SmicGene29607</name>
</gene>
<accession>A0A1Q9D1D3</accession>